<accession>A0ABT5F260</accession>
<keyword evidence="4" id="KW-1185">Reference proteome</keyword>
<evidence type="ECO:0000313" key="3">
    <source>
        <dbReference type="EMBL" id="MDC0748187.1"/>
    </source>
</evidence>
<evidence type="ECO:0008006" key="5">
    <source>
        <dbReference type="Google" id="ProtNLM"/>
    </source>
</evidence>
<evidence type="ECO:0000256" key="1">
    <source>
        <dbReference type="SAM" id="Phobius"/>
    </source>
</evidence>
<keyword evidence="1" id="KW-0472">Membrane</keyword>
<keyword evidence="1" id="KW-0812">Transmembrane</keyword>
<reference evidence="3 4" key="1">
    <citation type="submission" date="2022-11" db="EMBL/GenBank/DDBJ databases">
        <title>Minimal conservation of predation-associated metabolite biosynthetic gene clusters underscores biosynthetic potential of Myxococcota including descriptions for ten novel species: Archangium lansinium sp. nov., Myxococcus landrumus sp. nov., Nannocystis bai.</title>
        <authorList>
            <person name="Ahearne A."/>
            <person name="Stevens C."/>
            <person name="Dowd S."/>
        </authorList>
    </citation>
    <scope>NUCLEOTIDE SEQUENCE [LARGE SCALE GENOMIC DNA]</scope>
    <source>
        <strain evidence="3 4">RJM3</strain>
    </source>
</reference>
<feature type="signal peptide" evidence="2">
    <location>
        <begin position="1"/>
        <end position="18"/>
    </location>
</feature>
<organism evidence="3 4">
    <name type="scientific">Polyangium mundeleinium</name>
    <dbReference type="NCBI Taxonomy" id="2995306"/>
    <lineage>
        <taxon>Bacteria</taxon>
        <taxon>Pseudomonadati</taxon>
        <taxon>Myxococcota</taxon>
        <taxon>Polyangia</taxon>
        <taxon>Polyangiales</taxon>
        <taxon>Polyangiaceae</taxon>
        <taxon>Polyangium</taxon>
    </lineage>
</organism>
<feature type="transmembrane region" description="Helical" evidence="1">
    <location>
        <begin position="400"/>
        <end position="420"/>
    </location>
</feature>
<feature type="chain" id="PRO_5046389950" description="Tetratricopeptide repeat protein" evidence="2">
    <location>
        <begin position="19"/>
        <end position="458"/>
    </location>
</feature>
<evidence type="ECO:0000313" key="4">
    <source>
        <dbReference type="Proteomes" id="UP001221411"/>
    </source>
</evidence>
<keyword evidence="2" id="KW-0732">Signal</keyword>
<dbReference type="RefSeq" id="WP_271927013.1">
    <property type="nucleotide sequence ID" value="NZ_JAQNDO010000001.1"/>
</dbReference>
<dbReference type="Proteomes" id="UP001221411">
    <property type="component" value="Unassembled WGS sequence"/>
</dbReference>
<dbReference type="SUPFAM" id="SSF48452">
    <property type="entry name" value="TPR-like"/>
    <property type="match status" value="1"/>
</dbReference>
<name>A0ABT5F260_9BACT</name>
<protein>
    <recommendedName>
        <fullName evidence="5">Tetratricopeptide repeat protein</fullName>
    </recommendedName>
</protein>
<proteinExistence type="predicted"/>
<gene>
    <name evidence="3" type="ORF">POL67_43065</name>
</gene>
<keyword evidence="1" id="KW-1133">Transmembrane helix</keyword>
<dbReference type="InterPro" id="IPR011990">
    <property type="entry name" value="TPR-like_helical_dom_sf"/>
</dbReference>
<dbReference type="EMBL" id="JAQNDO010000001">
    <property type="protein sequence ID" value="MDC0748187.1"/>
    <property type="molecule type" value="Genomic_DNA"/>
</dbReference>
<sequence length="458" mass="44965">MRRSFPVAPLLLTMCFAAGPLGCGSTTENCRPAISGDVAAEAPRVDAGVSGMAGARMDAAADARANANANVEPPRPEAQLRDAAELRARAKVNIDAGRWREALPDLERAFELSGDVTILGDLGLALQAAGRLDEAWLALHRFRVEARTAYEPIRAKIDGALGELSGKLGGLVVEGGVPGALVLVRGQIAAKLPMTSPIYLAPGDVSVVVRPPGKPDLTVRARLAVGAVARASANLDTPGIGVAAGGLTGTVGGLAGGLTGGLGKPTGQLTGAVGGLTAPIGGLTAPVGGLTAPNPGIEAPNPGLTAPNPNIGAPNLSAPVGAVTAPVGAIAAPVAAATAPVWPIVVGVGGLAVMGGAIAASVVHSGRLDNFDANLCGGSGASLECPSIESGIKVTTGLQVVGYILGTAALTTGIVVFAVTRSAPDLECPKVGRAPALTLQCGPHVGGKGGGVGCVGTF</sequence>
<evidence type="ECO:0000256" key="2">
    <source>
        <dbReference type="SAM" id="SignalP"/>
    </source>
</evidence>
<comment type="caution">
    <text evidence="3">The sequence shown here is derived from an EMBL/GenBank/DDBJ whole genome shotgun (WGS) entry which is preliminary data.</text>
</comment>